<name>A0A1F7J683_9BACT</name>
<dbReference type="EMBL" id="MGAQ01000005">
    <property type="protein sequence ID" value="OGK51130.1"/>
    <property type="molecule type" value="Genomic_DNA"/>
</dbReference>
<evidence type="ECO:0000313" key="3">
    <source>
        <dbReference type="Proteomes" id="UP000178558"/>
    </source>
</evidence>
<accession>A0A1F7J683</accession>
<evidence type="ECO:0000313" key="2">
    <source>
        <dbReference type="EMBL" id="OGK51130.1"/>
    </source>
</evidence>
<dbReference type="PROSITE" id="PS51318">
    <property type="entry name" value="TAT"/>
    <property type="match status" value="1"/>
</dbReference>
<dbReference type="InterPro" id="IPR006311">
    <property type="entry name" value="TAT_signal"/>
</dbReference>
<organism evidence="2 3">
    <name type="scientific">Candidatus Roizmanbacteria bacterium RIFCSPLOWO2_01_FULL_40_42</name>
    <dbReference type="NCBI Taxonomy" id="1802066"/>
    <lineage>
        <taxon>Bacteria</taxon>
        <taxon>Candidatus Roizmaniibacteriota</taxon>
    </lineage>
</organism>
<dbReference type="AlphaFoldDB" id="A0A1F7J683"/>
<protein>
    <submittedName>
        <fullName evidence="2">Uncharacterized protein</fullName>
    </submittedName>
</protein>
<proteinExistence type="predicted"/>
<reference evidence="2 3" key="1">
    <citation type="journal article" date="2016" name="Nat. Commun.">
        <title>Thousands of microbial genomes shed light on interconnected biogeochemical processes in an aquifer system.</title>
        <authorList>
            <person name="Anantharaman K."/>
            <person name="Brown C.T."/>
            <person name="Hug L.A."/>
            <person name="Sharon I."/>
            <person name="Castelle C.J."/>
            <person name="Probst A.J."/>
            <person name="Thomas B.C."/>
            <person name="Singh A."/>
            <person name="Wilkins M.J."/>
            <person name="Karaoz U."/>
            <person name="Brodie E.L."/>
            <person name="Williams K.H."/>
            <person name="Hubbard S.S."/>
            <person name="Banfield J.F."/>
        </authorList>
    </citation>
    <scope>NUCLEOTIDE SEQUENCE [LARGE SCALE GENOMIC DNA]</scope>
</reference>
<evidence type="ECO:0000256" key="1">
    <source>
        <dbReference type="SAM" id="MobiDB-lite"/>
    </source>
</evidence>
<comment type="caution">
    <text evidence="2">The sequence shown here is derived from an EMBL/GenBank/DDBJ whole genome shotgun (WGS) entry which is preliminary data.</text>
</comment>
<gene>
    <name evidence="2" type="ORF">A3B50_05030</name>
</gene>
<dbReference type="Proteomes" id="UP000178558">
    <property type="component" value="Unassembled WGS sequence"/>
</dbReference>
<sequence length="401" mass="44369">MNEGMERPKPRPKQTPDMSRRDFLIKGGSVGAGIALGKPLGVFDAVFGKDKKPKGKNGNEEAQGVTSTTKAEIKEMNSEISAVAKNIDATLRMTPEEFTEWVNTEHEDGTTNALWYGQTVPFGFPHVQNFADGGFSTRLTYIDNEGTAFTYAHIPGRVFPRVPHMSLAQWNPETPSYLGMLSFFNGSVTIPLESEDAGSATVSFGTQIWPDGTKVPFGWISNLDVPNNPLFGPNQSLLTDQPQPLYTAHKNNVNDNLHRGKTMTREELLEELETNIGKPIETYLNTDQAMKTALFFDEYGSVGSIDVHIEGLDLFQQYPTYRAMIDGFFNQDSVGFQAAVEQGIQNGFFLNADTASPKQVVKTLKTTLTNIKTVQDLFGRFPWGRPTFITDAIAPKPLVQK</sequence>
<feature type="region of interest" description="Disordered" evidence="1">
    <location>
        <begin position="1"/>
        <end position="20"/>
    </location>
</feature>